<accession>A0A9D4L974</accession>
<feature type="region of interest" description="Disordered" evidence="1">
    <location>
        <begin position="207"/>
        <end position="257"/>
    </location>
</feature>
<comment type="caution">
    <text evidence="2">The sequence shown here is derived from an EMBL/GenBank/DDBJ whole genome shotgun (WGS) entry which is preliminary data.</text>
</comment>
<name>A0A9D4L974_DREPO</name>
<gene>
    <name evidence="2" type="ORF">DPMN_096852</name>
</gene>
<keyword evidence="3" id="KW-1185">Reference proteome</keyword>
<feature type="compositionally biased region" description="Polar residues" evidence="1">
    <location>
        <begin position="214"/>
        <end position="239"/>
    </location>
</feature>
<dbReference type="AlphaFoldDB" id="A0A9D4L974"/>
<feature type="compositionally biased region" description="Polar residues" evidence="1">
    <location>
        <begin position="607"/>
        <end position="627"/>
    </location>
</feature>
<feature type="compositionally biased region" description="Polar residues" evidence="1">
    <location>
        <begin position="101"/>
        <end position="110"/>
    </location>
</feature>
<sequence length="644" mass="71477">MAHLYFTDMSAFAKKSTETIYEIRAPLATFDTIDLGDDEISIRSVKAVSMSAAYEEKKELKIVQGELTKCTGGFESQDSLECPTPTTSDAAATNLVKLNSDSLSANSENDVTADADKPESLEPNSSENNASAEDIQTKLKLKGRKYKGKATNVKYEKIESSDVSDRSECSSPHHLKEDAFDSDSDSSDFEAGVRIGAPKESRRFKHLKAGSRSVVHSQNAGSDLMDSDSTPCGSPSITRVSLPPPLSDEDAKKLSRKKAYEKRIQRLQVTTNPIERPRSTTPINIYGLDEYVHISSPEKSPSSSLERLKIRLPIEDTCRLKSPRSSRAALSKSSDFNAAFSFNEGALFTHTRSAVLVKDDDGSSGVMSPKRILLPPATSPKLAQGRIPKNHQKHVELSPRFSPKFPRNCHSRDSSLDIKPFEIEGWANFANGASTGKTASEFAQSTVAFETEFKPFVIDNLKENIVDKSTNVDAFEDFDEFDELFEGHVQGSNYEKEEILTVNIEGSGENKTISVNCSVRPMKTYDQGDSIEINTNTNQSHKDTDNFKRDVNNMKSNECNDSTDKREENDTCLSNKDIQTKSAAEVEHKPDNYKENINCECMEISEHSSSNAHQESDSNTNIRNNDSYGEERKPYIFEDEISLC</sequence>
<feature type="compositionally biased region" description="Polar residues" evidence="1">
    <location>
        <begin position="122"/>
        <end position="131"/>
    </location>
</feature>
<proteinExistence type="predicted"/>
<feature type="compositionally biased region" description="Basic and acidic residues" evidence="1">
    <location>
        <begin position="540"/>
        <end position="552"/>
    </location>
</feature>
<evidence type="ECO:0000313" key="2">
    <source>
        <dbReference type="EMBL" id="KAH3854315.1"/>
    </source>
</evidence>
<dbReference type="Proteomes" id="UP000828390">
    <property type="component" value="Unassembled WGS sequence"/>
</dbReference>
<feature type="compositionally biased region" description="Basic and acidic residues" evidence="1">
    <location>
        <begin position="158"/>
        <end position="168"/>
    </location>
</feature>
<organism evidence="2 3">
    <name type="scientific">Dreissena polymorpha</name>
    <name type="common">Zebra mussel</name>
    <name type="synonym">Mytilus polymorpha</name>
    <dbReference type="NCBI Taxonomy" id="45954"/>
    <lineage>
        <taxon>Eukaryota</taxon>
        <taxon>Metazoa</taxon>
        <taxon>Spiralia</taxon>
        <taxon>Lophotrochozoa</taxon>
        <taxon>Mollusca</taxon>
        <taxon>Bivalvia</taxon>
        <taxon>Autobranchia</taxon>
        <taxon>Heteroconchia</taxon>
        <taxon>Euheterodonta</taxon>
        <taxon>Imparidentia</taxon>
        <taxon>Neoheterodontei</taxon>
        <taxon>Myida</taxon>
        <taxon>Dreissenoidea</taxon>
        <taxon>Dreissenidae</taxon>
        <taxon>Dreissena</taxon>
    </lineage>
</organism>
<feature type="region of interest" description="Disordered" evidence="1">
    <location>
        <begin position="530"/>
        <end position="570"/>
    </location>
</feature>
<reference evidence="2" key="2">
    <citation type="submission" date="2020-11" db="EMBL/GenBank/DDBJ databases">
        <authorList>
            <person name="McCartney M.A."/>
            <person name="Auch B."/>
            <person name="Kono T."/>
            <person name="Mallez S."/>
            <person name="Becker A."/>
            <person name="Gohl D.M."/>
            <person name="Silverstein K.A.T."/>
            <person name="Koren S."/>
            <person name="Bechman K.B."/>
            <person name="Herman A."/>
            <person name="Abrahante J.E."/>
            <person name="Garbe J."/>
        </authorList>
    </citation>
    <scope>NUCLEOTIDE SEQUENCE</scope>
    <source>
        <strain evidence="2">Duluth1</strain>
        <tissue evidence="2">Whole animal</tissue>
    </source>
</reference>
<dbReference type="EMBL" id="JAIWYP010000003">
    <property type="protein sequence ID" value="KAH3854315.1"/>
    <property type="molecule type" value="Genomic_DNA"/>
</dbReference>
<evidence type="ECO:0000256" key="1">
    <source>
        <dbReference type="SAM" id="MobiDB-lite"/>
    </source>
</evidence>
<feature type="region of interest" description="Disordered" evidence="1">
    <location>
        <begin position="101"/>
        <end position="136"/>
    </location>
</feature>
<evidence type="ECO:0000313" key="3">
    <source>
        <dbReference type="Proteomes" id="UP000828390"/>
    </source>
</evidence>
<feature type="region of interest" description="Disordered" evidence="1">
    <location>
        <begin position="158"/>
        <end position="190"/>
    </location>
</feature>
<feature type="region of interest" description="Disordered" evidence="1">
    <location>
        <begin position="606"/>
        <end position="633"/>
    </location>
</feature>
<reference evidence="2" key="1">
    <citation type="journal article" date="2019" name="bioRxiv">
        <title>The Genome of the Zebra Mussel, Dreissena polymorpha: A Resource for Invasive Species Research.</title>
        <authorList>
            <person name="McCartney M.A."/>
            <person name="Auch B."/>
            <person name="Kono T."/>
            <person name="Mallez S."/>
            <person name="Zhang Y."/>
            <person name="Obille A."/>
            <person name="Becker A."/>
            <person name="Abrahante J.E."/>
            <person name="Garbe J."/>
            <person name="Badalamenti J.P."/>
            <person name="Herman A."/>
            <person name="Mangelson H."/>
            <person name="Liachko I."/>
            <person name="Sullivan S."/>
            <person name="Sone E.D."/>
            <person name="Koren S."/>
            <person name="Silverstein K.A.T."/>
            <person name="Beckman K.B."/>
            <person name="Gohl D.M."/>
        </authorList>
    </citation>
    <scope>NUCLEOTIDE SEQUENCE</scope>
    <source>
        <strain evidence="2">Duluth1</strain>
        <tissue evidence="2">Whole animal</tissue>
    </source>
</reference>
<protein>
    <submittedName>
        <fullName evidence="2">Uncharacterized protein</fullName>
    </submittedName>
</protein>